<name>A0ABP6SWH8_9ACTN</name>
<reference evidence="2" key="1">
    <citation type="journal article" date="2019" name="Int. J. Syst. Evol. Microbiol.">
        <title>The Global Catalogue of Microorganisms (GCM) 10K type strain sequencing project: providing services to taxonomists for standard genome sequencing and annotation.</title>
        <authorList>
            <consortium name="The Broad Institute Genomics Platform"/>
            <consortium name="The Broad Institute Genome Sequencing Center for Infectious Disease"/>
            <person name="Wu L."/>
            <person name="Ma J."/>
        </authorList>
    </citation>
    <scope>NUCLEOTIDE SEQUENCE [LARGE SCALE GENOMIC DNA]</scope>
    <source>
        <strain evidence="2">JCM 9458</strain>
    </source>
</reference>
<accession>A0ABP6SWH8</accession>
<gene>
    <name evidence="1" type="ORF">GCM10020369_23420</name>
</gene>
<dbReference type="EMBL" id="BAAAYN010000016">
    <property type="protein sequence ID" value="GAA3386372.1"/>
    <property type="molecule type" value="Genomic_DNA"/>
</dbReference>
<protein>
    <submittedName>
        <fullName evidence="1">Uncharacterized protein</fullName>
    </submittedName>
</protein>
<organism evidence="1 2">
    <name type="scientific">Cryptosporangium minutisporangium</name>
    <dbReference type="NCBI Taxonomy" id="113569"/>
    <lineage>
        <taxon>Bacteria</taxon>
        <taxon>Bacillati</taxon>
        <taxon>Actinomycetota</taxon>
        <taxon>Actinomycetes</taxon>
        <taxon>Cryptosporangiales</taxon>
        <taxon>Cryptosporangiaceae</taxon>
        <taxon>Cryptosporangium</taxon>
    </lineage>
</organism>
<comment type="caution">
    <text evidence="1">The sequence shown here is derived from an EMBL/GenBank/DDBJ whole genome shotgun (WGS) entry which is preliminary data.</text>
</comment>
<evidence type="ECO:0000313" key="1">
    <source>
        <dbReference type="EMBL" id="GAA3386372.1"/>
    </source>
</evidence>
<dbReference type="RefSeq" id="WP_345728072.1">
    <property type="nucleotide sequence ID" value="NZ_BAAAYN010000016.1"/>
</dbReference>
<evidence type="ECO:0000313" key="2">
    <source>
        <dbReference type="Proteomes" id="UP001501676"/>
    </source>
</evidence>
<sequence length="327" mass="36533">MPTVNLAEALRWMRRLTTAASSRLHGVHLDHGASSYYPAPGAPHPEWPGDYNTAVESRASGQRIGSRPIYTVFSDRLPVCWLTYDGQVVESSAALTRLQAKHRRLAVAALGELTRPVLQQLADLRDVRDGRPEDIDGYDSEQRAGQARVSHPSAPARAWWIPVGPDIEQARSRSHEVTGTREPLVLSAYGYGRYGREAERLDLEVLCALNATVAGHRHTTTLTGERTVNGNVVGDWLADEHGLNGGLPADQLPTAFSQAFLGAYRHDQDYAAEQMRQNGWEQALRDLGALDYFDLRQYTYQLFRREVRAISYRTARDSGIIVCRRRS</sequence>
<keyword evidence="2" id="KW-1185">Reference proteome</keyword>
<proteinExistence type="predicted"/>
<dbReference type="Proteomes" id="UP001501676">
    <property type="component" value="Unassembled WGS sequence"/>
</dbReference>